<evidence type="ECO:0000256" key="1">
    <source>
        <dbReference type="SAM" id="Phobius"/>
    </source>
</evidence>
<keyword evidence="3" id="KW-1185">Reference proteome</keyword>
<protein>
    <submittedName>
        <fullName evidence="2">Uncharacterized protein</fullName>
    </submittedName>
</protein>
<dbReference type="EMBL" id="CP136893">
    <property type="protein sequence ID" value="WOL05734.1"/>
    <property type="molecule type" value="Genomic_DNA"/>
</dbReference>
<name>A0AAQ3KCZ5_9LILI</name>
<dbReference type="AlphaFoldDB" id="A0AAQ3KCZ5"/>
<evidence type="ECO:0000313" key="2">
    <source>
        <dbReference type="EMBL" id="WOL05734.1"/>
    </source>
</evidence>
<keyword evidence="1" id="KW-0472">Membrane</keyword>
<accession>A0AAQ3KCZ5</accession>
<organism evidence="2 3">
    <name type="scientific">Canna indica</name>
    <name type="common">Indian-shot</name>
    <dbReference type="NCBI Taxonomy" id="4628"/>
    <lineage>
        <taxon>Eukaryota</taxon>
        <taxon>Viridiplantae</taxon>
        <taxon>Streptophyta</taxon>
        <taxon>Embryophyta</taxon>
        <taxon>Tracheophyta</taxon>
        <taxon>Spermatophyta</taxon>
        <taxon>Magnoliopsida</taxon>
        <taxon>Liliopsida</taxon>
        <taxon>Zingiberales</taxon>
        <taxon>Cannaceae</taxon>
        <taxon>Canna</taxon>
    </lineage>
</organism>
<dbReference type="Proteomes" id="UP001327560">
    <property type="component" value="Chromosome 4"/>
</dbReference>
<keyword evidence="1" id="KW-0812">Transmembrane</keyword>
<gene>
    <name evidence="2" type="ORF">Cni_G14465</name>
</gene>
<evidence type="ECO:0000313" key="3">
    <source>
        <dbReference type="Proteomes" id="UP001327560"/>
    </source>
</evidence>
<reference evidence="2 3" key="1">
    <citation type="submission" date="2023-10" db="EMBL/GenBank/DDBJ databases">
        <title>Chromosome-scale genome assembly provides insights into flower coloration mechanisms of Canna indica.</title>
        <authorList>
            <person name="Li C."/>
        </authorList>
    </citation>
    <scope>NUCLEOTIDE SEQUENCE [LARGE SCALE GENOMIC DNA]</scope>
    <source>
        <tissue evidence="2">Flower</tissue>
    </source>
</reference>
<proteinExistence type="predicted"/>
<sequence length="83" mass="9580">METDEPSPRRIEWSRKYCHKMFEYSSCEFLGLLEFDPLEEKPTLAVGLTVMITLSVPVPALVVMLHFMDAAKEILQRLHIDGE</sequence>
<keyword evidence="1" id="KW-1133">Transmembrane helix</keyword>
<feature type="transmembrane region" description="Helical" evidence="1">
    <location>
        <begin position="44"/>
        <end position="67"/>
    </location>
</feature>